<dbReference type="RefSeq" id="WP_188568994.1">
    <property type="nucleotide sequence ID" value="NZ_BMED01000007.1"/>
</dbReference>
<proteinExistence type="predicted"/>
<dbReference type="Gene3D" id="2.10.70.100">
    <property type="match status" value="1"/>
</dbReference>
<dbReference type="SUPFAM" id="SSF52172">
    <property type="entry name" value="CheY-like"/>
    <property type="match status" value="1"/>
</dbReference>
<dbReference type="Pfam" id="PF00072">
    <property type="entry name" value="Response_reg"/>
    <property type="match status" value="1"/>
</dbReference>
<comment type="catalytic activity">
    <reaction evidence="1">
        <text>3',3'-c-di-GMP + H2O = 5'-phosphoguanylyl(3'-&gt;5')guanosine + H(+)</text>
        <dbReference type="Rhea" id="RHEA:24902"/>
        <dbReference type="ChEBI" id="CHEBI:15377"/>
        <dbReference type="ChEBI" id="CHEBI:15378"/>
        <dbReference type="ChEBI" id="CHEBI:58754"/>
        <dbReference type="ChEBI" id="CHEBI:58805"/>
        <dbReference type="EC" id="3.1.4.52"/>
    </reaction>
    <physiologicalReaction direction="left-to-right" evidence="1">
        <dbReference type="Rhea" id="RHEA:24903"/>
    </physiologicalReaction>
</comment>
<dbReference type="InterPro" id="IPR035965">
    <property type="entry name" value="PAS-like_dom_sf"/>
</dbReference>
<feature type="domain" description="PAC" evidence="5">
    <location>
        <begin position="242"/>
        <end position="294"/>
    </location>
</feature>
<dbReference type="PROSITE" id="PS50112">
    <property type="entry name" value="PAS"/>
    <property type="match status" value="2"/>
</dbReference>
<evidence type="ECO:0000259" key="3">
    <source>
        <dbReference type="PROSITE" id="PS50110"/>
    </source>
</evidence>
<feature type="domain" description="EAL" evidence="6">
    <location>
        <begin position="589"/>
        <end position="843"/>
    </location>
</feature>
<dbReference type="SMART" id="SM00267">
    <property type="entry name" value="GGDEF"/>
    <property type="match status" value="1"/>
</dbReference>
<dbReference type="InterPro" id="IPR052155">
    <property type="entry name" value="Biofilm_reg_signaling"/>
</dbReference>
<keyword evidence="9" id="KW-1185">Reference proteome</keyword>
<feature type="modified residue" description="4-aspartylphosphate" evidence="2">
    <location>
        <position position="52"/>
    </location>
</feature>
<dbReference type="PANTHER" id="PTHR44757">
    <property type="entry name" value="DIGUANYLATE CYCLASE DGCP"/>
    <property type="match status" value="1"/>
</dbReference>
<evidence type="ECO:0000313" key="8">
    <source>
        <dbReference type="EMBL" id="GGC97432.1"/>
    </source>
</evidence>
<dbReference type="FunFam" id="3.20.20.450:FF:000001">
    <property type="entry name" value="Cyclic di-GMP phosphodiesterase yahA"/>
    <property type="match status" value="1"/>
</dbReference>
<dbReference type="SMART" id="SM00086">
    <property type="entry name" value="PAC"/>
    <property type="match status" value="2"/>
</dbReference>
<dbReference type="PROSITE" id="PS50887">
    <property type="entry name" value="GGDEF"/>
    <property type="match status" value="1"/>
</dbReference>
<dbReference type="Gene3D" id="3.40.50.2300">
    <property type="match status" value="1"/>
</dbReference>
<organism evidence="8 9">
    <name type="scientific">Undibacterium terreum</name>
    <dbReference type="NCBI Taxonomy" id="1224302"/>
    <lineage>
        <taxon>Bacteria</taxon>
        <taxon>Pseudomonadati</taxon>
        <taxon>Pseudomonadota</taxon>
        <taxon>Betaproteobacteria</taxon>
        <taxon>Burkholderiales</taxon>
        <taxon>Oxalobacteraceae</taxon>
        <taxon>Undibacterium</taxon>
    </lineage>
</organism>
<feature type="domain" description="GGDEF" evidence="7">
    <location>
        <begin position="448"/>
        <end position="580"/>
    </location>
</feature>
<feature type="domain" description="PAC" evidence="5">
    <location>
        <begin position="364"/>
        <end position="416"/>
    </location>
</feature>
<dbReference type="PROSITE" id="PS50883">
    <property type="entry name" value="EAL"/>
    <property type="match status" value="1"/>
</dbReference>
<dbReference type="GO" id="GO:0000160">
    <property type="term" value="P:phosphorelay signal transduction system"/>
    <property type="evidence" value="ECO:0007669"/>
    <property type="project" value="InterPro"/>
</dbReference>
<dbReference type="GO" id="GO:0071111">
    <property type="term" value="F:cyclic-guanylate-specific phosphodiesterase activity"/>
    <property type="evidence" value="ECO:0007669"/>
    <property type="project" value="UniProtKB-EC"/>
</dbReference>
<dbReference type="EMBL" id="BMED01000007">
    <property type="protein sequence ID" value="GGC97432.1"/>
    <property type="molecule type" value="Genomic_DNA"/>
</dbReference>
<evidence type="ECO:0000256" key="2">
    <source>
        <dbReference type="PROSITE-ProRule" id="PRU00169"/>
    </source>
</evidence>
<dbReference type="InterPro" id="IPR000160">
    <property type="entry name" value="GGDEF_dom"/>
</dbReference>
<feature type="domain" description="Response regulatory" evidence="3">
    <location>
        <begin position="3"/>
        <end position="120"/>
    </location>
</feature>
<dbReference type="NCBIfam" id="TIGR00229">
    <property type="entry name" value="sensory_box"/>
    <property type="match status" value="2"/>
</dbReference>
<dbReference type="Pfam" id="PF00563">
    <property type="entry name" value="EAL"/>
    <property type="match status" value="1"/>
</dbReference>
<dbReference type="Gene3D" id="3.30.450.20">
    <property type="entry name" value="PAS domain"/>
    <property type="match status" value="2"/>
</dbReference>
<accession>A0A916V0W8</accession>
<dbReference type="InterPro" id="IPR013655">
    <property type="entry name" value="PAS_fold_3"/>
</dbReference>
<dbReference type="CDD" id="cd00130">
    <property type="entry name" value="PAS"/>
    <property type="match status" value="2"/>
</dbReference>
<dbReference type="Pfam" id="PF00990">
    <property type="entry name" value="GGDEF"/>
    <property type="match status" value="1"/>
</dbReference>
<dbReference type="SUPFAM" id="SSF55073">
    <property type="entry name" value="Nucleotide cyclase"/>
    <property type="match status" value="1"/>
</dbReference>
<reference evidence="8" key="1">
    <citation type="journal article" date="2014" name="Int. J. Syst. Evol. Microbiol.">
        <title>Complete genome sequence of Corynebacterium casei LMG S-19264T (=DSM 44701T), isolated from a smear-ripened cheese.</title>
        <authorList>
            <consortium name="US DOE Joint Genome Institute (JGI-PGF)"/>
            <person name="Walter F."/>
            <person name="Albersmeier A."/>
            <person name="Kalinowski J."/>
            <person name="Ruckert C."/>
        </authorList>
    </citation>
    <scope>NUCLEOTIDE SEQUENCE</scope>
    <source>
        <strain evidence="8">CGMCC 1.10998</strain>
    </source>
</reference>
<dbReference type="SMART" id="SM00091">
    <property type="entry name" value="PAS"/>
    <property type="match status" value="2"/>
</dbReference>
<dbReference type="CDD" id="cd01949">
    <property type="entry name" value="GGDEF"/>
    <property type="match status" value="1"/>
</dbReference>
<dbReference type="SUPFAM" id="SSF55785">
    <property type="entry name" value="PYP-like sensor domain (PAS domain)"/>
    <property type="match status" value="2"/>
</dbReference>
<dbReference type="InterPro" id="IPR043128">
    <property type="entry name" value="Rev_trsase/Diguanyl_cyclase"/>
</dbReference>
<dbReference type="InterPro" id="IPR011006">
    <property type="entry name" value="CheY-like_superfamily"/>
</dbReference>
<evidence type="ECO:0000259" key="4">
    <source>
        <dbReference type="PROSITE" id="PS50112"/>
    </source>
</evidence>
<evidence type="ECO:0000313" key="9">
    <source>
        <dbReference type="Proteomes" id="UP000637423"/>
    </source>
</evidence>
<dbReference type="InterPro" id="IPR001633">
    <property type="entry name" value="EAL_dom"/>
</dbReference>
<protein>
    <submittedName>
        <fullName evidence="8">GGDEF domain-containing protein</fullName>
    </submittedName>
</protein>
<dbReference type="SUPFAM" id="SSF141868">
    <property type="entry name" value="EAL domain-like"/>
    <property type="match status" value="1"/>
</dbReference>
<dbReference type="PANTHER" id="PTHR44757:SF2">
    <property type="entry name" value="BIOFILM ARCHITECTURE MAINTENANCE PROTEIN MBAA"/>
    <property type="match status" value="1"/>
</dbReference>
<dbReference type="InterPro" id="IPR000700">
    <property type="entry name" value="PAS-assoc_C"/>
</dbReference>
<dbReference type="AlphaFoldDB" id="A0A916V0W8"/>
<dbReference type="Pfam" id="PF13426">
    <property type="entry name" value="PAS_9"/>
    <property type="match status" value="1"/>
</dbReference>
<dbReference type="NCBIfam" id="TIGR00254">
    <property type="entry name" value="GGDEF"/>
    <property type="match status" value="1"/>
</dbReference>
<dbReference type="PROSITE" id="PS50110">
    <property type="entry name" value="RESPONSE_REGULATORY"/>
    <property type="match status" value="1"/>
</dbReference>
<evidence type="ECO:0000259" key="5">
    <source>
        <dbReference type="PROSITE" id="PS50113"/>
    </source>
</evidence>
<evidence type="ECO:0000259" key="7">
    <source>
        <dbReference type="PROSITE" id="PS50887"/>
    </source>
</evidence>
<dbReference type="InterPro" id="IPR001789">
    <property type="entry name" value="Sig_transdc_resp-reg_receiver"/>
</dbReference>
<dbReference type="InterPro" id="IPR035919">
    <property type="entry name" value="EAL_sf"/>
</dbReference>
<comment type="caution">
    <text evidence="8">The sequence shown here is derived from an EMBL/GenBank/DDBJ whole genome shotgun (WGS) entry which is preliminary data.</text>
</comment>
<dbReference type="SMART" id="SM00448">
    <property type="entry name" value="REC"/>
    <property type="match status" value="1"/>
</dbReference>
<dbReference type="FunFam" id="3.30.70.270:FF:000001">
    <property type="entry name" value="Diguanylate cyclase domain protein"/>
    <property type="match status" value="1"/>
</dbReference>
<evidence type="ECO:0000259" key="6">
    <source>
        <dbReference type="PROSITE" id="PS50883"/>
    </source>
</evidence>
<dbReference type="InterPro" id="IPR000014">
    <property type="entry name" value="PAS"/>
</dbReference>
<feature type="domain" description="PAS" evidence="4">
    <location>
        <begin position="167"/>
        <end position="239"/>
    </location>
</feature>
<name>A0A916V0W8_9BURK</name>
<feature type="domain" description="PAS" evidence="4">
    <location>
        <begin position="291"/>
        <end position="335"/>
    </location>
</feature>
<dbReference type="CDD" id="cd01948">
    <property type="entry name" value="EAL"/>
    <property type="match status" value="1"/>
</dbReference>
<dbReference type="Gene3D" id="3.30.70.270">
    <property type="match status" value="1"/>
</dbReference>
<dbReference type="InterPro" id="IPR029787">
    <property type="entry name" value="Nucleotide_cyclase"/>
</dbReference>
<dbReference type="Proteomes" id="UP000637423">
    <property type="component" value="Unassembled WGS sequence"/>
</dbReference>
<dbReference type="InterPro" id="IPR001610">
    <property type="entry name" value="PAC"/>
</dbReference>
<reference evidence="8" key="2">
    <citation type="submission" date="2020-09" db="EMBL/GenBank/DDBJ databases">
        <authorList>
            <person name="Sun Q."/>
            <person name="Zhou Y."/>
        </authorList>
    </citation>
    <scope>NUCLEOTIDE SEQUENCE</scope>
    <source>
        <strain evidence="8">CGMCC 1.10998</strain>
    </source>
</reference>
<dbReference type="GO" id="GO:0071732">
    <property type="term" value="P:cellular response to nitric oxide"/>
    <property type="evidence" value="ECO:0007669"/>
    <property type="project" value="UniProtKB-ARBA"/>
</dbReference>
<sequence>MPRILIVDDREENRYLLQSLLEGHGYLVDVAAEGAEALLTARQTPPDLIITDILMPVMDGFRLCREWKTDHTLRHIPLAFYTATYTDSKDEAYALGLGADAFITKPADPDDLLQLITELLRLRQPPAVSRFKSDEATILKEYNAVLIQKLEHKIAQLEAASFRATQNEQRLTLALEVEEAGIWDWDLLSGVIIWSDRHAALFGMEPEDFDGRYESFRKRVHPNDIDGLEAASEIARDQHSDYSKDFRVIWPDGSLHWIAGRGRYLYDAQGKPTRMCGVIVEITTLKNNEEQMRLAAQVFESSHEAIIITDAQANIITANSAFCRSTGYTAEEISGVNASILRADQHDVGYFSDLWKDLRKNRHWNGELNNRRKDGSTYPVRLSISAVGDDSGLTSHYVSIITDLTQYKEAEERIQYMAYFDALSTLPNRTLLRDRAVHALAAARRDQTEVAMMFLDLDHFKTINDSLGHSVGDQVLQTVASRLKYLIREVDTVARYGGDEFSILLTNTDAKGAAQLAQKIIETLAAPIEAGNHSLVVGVSIGISCYPADADDFEALLKNSDIALFRAKGAGRNNFQFFTQEMNTNAHNRLELEVALRSALADNQFRLHYQPQFDLRSGKLLGFEALLRWQHPVRGLIPPLEFIPIAEINGLIVPIGTWVLNEACRQAKEWQTRGITHAMVAVNLSAVQIRQANIVSIVKQALQASKLEAKYLELELTESLLLENVGSVLLQLHQLKEIGVTLSIDDFGTGYSSLAYLKRFPIDTLKIDKSFVLNLTEDADSRAIALAIVSMAHSLRLKVIAEGVEDASQAKILAEMGCDEAQGYWYARPMPGDQVAGWLQRNPEPATLLANRA</sequence>
<keyword evidence="2" id="KW-0597">Phosphoprotein</keyword>
<dbReference type="Gene3D" id="3.20.20.450">
    <property type="entry name" value="EAL domain"/>
    <property type="match status" value="1"/>
</dbReference>
<evidence type="ECO:0000256" key="1">
    <source>
        <dbReference type="ARBA" id="ARBA00051114"/>
    </source>
</evidence>
<dbReference type="Pfam" id="PF08447">
    <property type="entry name" value="PAS_3"/>
    <property type="match status" value="1"/>
</dbReference>
<dbReference type="PROSITE" id="PS50113">
    <property type="entry name" value="PAC"/>
    <property type="match status" value="2"/>
</dbReference>
<gene>
    <name evidence="8" type="ORF">GCM10011396_51190</name>
</gene>
<dbReference type="SMART" id="SM00052">
    <property type="entry name" value="EAL"/>
    <property type="match status" value="1"/>
</dbReference>